<keyword evidence="8" id="KW-0175">Coiled coil</keyword>
<dbReference type="PANTHER" id="PTHR10131:SF151">
    <property type="entry name" value="TNF RECEPTOR ASSOCIATED FACTOR (TRAF) HOMOLOG"/>
    <property type="match status" value="1"/>
</dbReference>
<dbReference type="InterPro" id="IPR002083">
    <property type="entry name" value="MATH/TRAF_dom"/>
</dbReference>
<dbReference type="GO" id="GO:0005737">
    <property type="term" value="C:cytoplasm"/>
    <property type="evidence" value="ECO:0007669"/>
    <property type="project" value="UniProtKB-SubCell"/>
</dbReference>
<keyword evidence="14" id="KW-1185">Reference proteome</keyword>
<keyword evidence="6 7" id="KW-0862">Zinc</keyword>
<feature type="domain" description="MATH" evidence="11">
    <location>
        <begin position="319"/>
        <end position="470"/>
    </location>
</feature>
<evidence type="ECO:0000256" key="2">
    <source>
        <dbReference type="ARBA" id="ARBA00022490"/>
    </source>
</evidence>
<gene>
    <name evidence="13" type="ORF">OS493_004246</name>
</gene>
<dbReference type="SMART" id="SM00184">
    <property type="entry name" value="RING"/>
    <property type="match status" value="1"/>
</dbReference>
<feature type="region of interest" description="Disordered" evidence="9">
    <location>
        <begin position="28"/>
        <end position="51"/>
    </location>
</feature>
<dbReference type="Pfam" id="PF13923">
    <property type="entry name" value="zf-C3HC4_2"/>
    <property type="match status" value="1"/>
</dbReference>
<dbReference type="CDD" id="cd23126">
    <property type="entry name" value="mRING-HC-C3HC3D_TRAF4-like"/>
    <property type="match status" value="1"/>
</dbReference>
<dbReference type="GO" id="GO:0043122">
    <property type="term" value="P:regulation of canonical NF-kappaB signal transduction"/>
    <property type="evidence" value="ECO:0007669"/>
    <property type="project" value="TreeGrafter"/>
</dbReference>
<dbReference type="GO" id="GO:0042981">
    <property type="term" value="P:regulation of apoptotic process"/>
    <property type="evidence" value="ECO:0007669"/>
    <property type="project" value="InterPro"/>
</dbReference>
<accession>A0A9X0D555</accession>
<evidence type="ECO:0000256" key="8">
    <source>
        <dbReference type="SAM" id="Coils"/>
    </source>
</evidence>
<dbReference type="SMART" id="SM00061">
    <property type="entry name" value="MATH"/>
    <property type="match status" value="1"/>
</dbReference>
<evidence type="ECO:0000256" key="7">
    <source>
        <dbReference type="PROSITE-ProRule" id="PRU00207"/>
    </source>
</evidence>
<feature type="domain" description="TRAF-type" evidence="12">
    <location>
        <begin position="153"/>
        <end position="195"/>
    </location>
</feature>
<reference evidence="13" key="1">
    <citation type="submission" date="2023-01" db="EMBL/GenBank/DDBJ databases">
        <title>Genome assembly of the deep-sea coral Lophelia pertusa.</title>
        <authorList>
            <person name="Herrera S."/>
            <person name="Cordes E."/>
        </authorList>
    </citation>
    <scope>NUCLEOTIDE SEQUENCE</scope>
    <source>
        <strain evidence="13">USNM1676648</strain>
        <tissue evidence="13">Polyp</tissue>
    </source>
</reference>
<feature type="domain" description="RING-type" evidence="10">
    <location>
        <begin position="70"/>
        <end position="109"/>
    </location>
</feature>
<feature type="zinc finger region" description="TRAF-type" evidence="7">
    <location>
        <begin position="206"/>
        <end position="264"/>
    </location>
</feature>
<dbReference type="InterPro" id="IPR049342">
    <property type="entry name" value="TRAF1-6_MATH_dom"/>
</dbReference>
<feature type="domain" description="TRAF-type" evidence="12">
    <location>
        <begin position="206"/>
        <end position="264"/>
    </location>
</feature>
<dbReference type="InterPro" id="IPR001293">
    <property type="entry name" value="Znf_TRAF"/>
</dbReference>
<keyword evidence="4" id="KW-0677">Repeat</keyword>
<dbReference type="GO" id="GO:0008270">
    <property type="term" value="F:zinc ion binding"/>
    <property type="evidence" value="ECO:0007669"/>
    <property type="project" value="UniProtKB-KW"/>
</dbReference>
<dbReference type="PROSITE" id="PS50089">
    <property type="entry name" value="ZF_RING_2"/>
    <property type="match status" value="1"/>
</dbReference>
<organism evidence="13 14">
    <name type="scientific">Desmophyllum pertusum</name>
    <dbReference type="NCBI Taxonomy" id="174260"/>
    <lineage>
        <taxon>Eukaryota</taxon>
        <taxon>Metazoa</taxon>
        <taxon>Cnidaria</taxon>
        <taxon>Anthozoa</taxon>
        <taxon>Hexacorallia</taxon>
        <taxon>Scleractinia</taxon>
        <taxon>Caryophylliina</taxon>
        <taxon>Caryophylliidae</taxon>
        <taxon>Desmophyllum</taxon>
    </lineage>
</organism>
<dbReference type="FunFam" id="2.60.210.10:FF:000017">
    <property type="entry name" value="TNF receptor-associated factor"/>
    <property type="match status" value="1"/>
</dbReference>
<dbReference type="SUPFAM" id="SSF49599">
    <property type="entry name" value="TRAF domain-like"/>
    <property type="match status" value="3"/>
</dbReference>
<keyword evidence="5 7" id="KW-0863">Zinc-finger</keyword>
<dbReference type="InterPro" id="IPR013083">
    <property type="entry name" value="Znf_RING/FYVE/PHD"/>
</dbReference>
<dbReference type="PANTHER" id="PTHR10131">
    <property type="entry name" value="TNF RECEPTOR ASSOCIATED FACTOR"/>
    <property type="match status" value="1"/>
</dbReference>
<evidence type="ECO:0008006" key="15">
    <source>
        <dbReference type="Google" id="ProtNLM"/>
    </source>
</evidence>
<evidence type="ECO:0000256" key="3">
    <source>
        <dbReference type="ARBA" id="ARBA00022723"/>
    </source>
</evidence>
<dbReference type="Gene3D" id="3.30.40.10">
    <property type="entry name" value="Zinc/RING finger domain, C3HC4 (zinc finger)"/>
    <property type="match status" value="3"/>
</dbReference>
<evidence type="ECO:0000259" key="12">
    <source>
        <dbReference type="PROSITE" id="PS50145"/>
    </source>
</evidence>
<feature type="coiled-coil region" evidence="8">
    <location>
        <begin position="280"/>
        <end position="317"/>
    </location>
</feature>
<dbReference type="OrthoDB" id="5574452at2759"/>
<evidence type="ECO:0000256" key="1">
    <source>
        <dbReference type="ARBA" id="ARBA00004496"/>
    </source>
</evidence>
<evidence type="ECO:0000256" key="6">
    <source>
        <dbReference type="ARBA" id="ARBA00022833"/>
    </source>
</evidence>
<keyword evidence="2" id="KW-0963">Cytoplasm</keyword>
<keyword evidence="3 7" id="KW-0479">Metal-binding</keyword>
<dbReference type="AlphaFoldDB" id="A0A9X0D555"/>
<evidence type="ECO:0000313" key="13">
    <source>
        <dbReference type="EMBL" id="KAJ7387270.1"/>
    </source>
</evidence>
<dbReference type="PIRSF" id="PIRSF015614">
    <property type="entry name" value="TRAF"/>
    <property type="match status" value="1"/>
</dbReference>
<dbReference type="PROSITE" id="PS50145">
    <property type="entry name" value="ZF_TRAF"/>
    <property type="match status" value="2"/>
</dbReference>
<evidence type="ECO:0000256" key="4">
    <source>
        <dbReference type="ARBA" id="ARBA00022737"/>
    </source>
</evidence>
<feature type="compositionally biased region" description="Polar residues" evidence="9">
    <location>
        <begin position="32"/>
        <end position="49"/>
    </location>
</feature>
<dbReference type="FunFam" id="3.30.40.10:FF:000179">
    <property type="entry name" value="TNF receptor-associated factor"/>
    <property type="match status" value="1"/>
</dbReference>
<feature type="zinc finger region" description="TRAF-type" evidence="7">
    <location>
        <begin position="153"/>
        <end position="195"/>
    </location>
</feature>
<sequence length="478" mass="54971">MENRNGGQILVNEIISQIKATEEFTAGGIQSPIGSRPTSGHASPASLGQPQPREKIKATFVFPLAEKYQCPVCKDVLRYPVQFEECGHRVCSACFPTLLRVEPRCPIDQNQINKDAAYVDKAFNREILELDVKCNNHEWGCKWEGEFQNAQEHADDCEFVDMLCSYECGARFQKRFFEKHVDKDCPKKIIICPYCDDRHLREDRKTHLDECPKLPMPCPNKCEKKLVINRDQVDHHVSEECPKTKMTCEYEDIGCAHRCNREKLPKHHKSELISHVRMLYSIVMEQKKELQETKAQLREQIDTISRQEQRIEDLERITNSQLVWRIDDYQRKLKAAKSGEMDTIFSPEFYTSRNGYRLMASACLNGDGKGKGTHLSVFISVVQGVYDSLLKWPFNYRTTFSLLDQNADIHKRKPITFSVKPNACPENEPFLGRPKTSKNPSFGSGKFAAHEDIENGEYVKDNMMFIKVCVECDGLSEP</sequence>
<dbReference type="Pfam" id="PF02176">
    <property type="entry name" value="zf-TRAF"/>
    <property type="match status" value="1"/>
</dbReference>
<comment type="caution">
    <text evidence="13">The sequence shown here is derived from an EMBL/GenBank/DDBJ whole genome shotgun (WGS) entry which is preliminary data.</text>
</comment>
<name>A0A9X0D555_9CNID</name>
<dbReference type="Gene3D" id="2.60.210.10">
    <property type="entry name" value="Apoptosis, Tumor Necrosis Factor Receptor Associated Protein 2, Chain A"/>
    <property type="match status" value="1"/>
</dbReference>
<dbReference type="EMBL" id="MU825874">
    <property type="protein sequence ID" value="KAJ7387270.1"/>
    <property type="molecule type" value="Genomic_DNA"/>
</dbReference>
<evidence type="ECO:0000259" key="11">
    <source>
        <dbReference type="PROSITE" id="PS50144"/>
    </source>
</evidence>
<dbReference type="GO" id="GO:0007165">
    <property type="term" value="P:signal transduction"/>
    <property type="evidence" value="ECO:0007669"/>
    <property type="project" value="InterPro"/>
</dbReference>
<comment type="subcellular location">
    <subcellularLocation>
        <location evidence="1">Cytoplasm</location>
    </subcellularLocation>
</comment>
<proteinExistence type="predicted"/>
<dbReference type="InterPro" id="IPR001841">
    <property type="entry name" value="Znf_RING"/>
</dbReference>
<dbReference type="SUPFAM" id="SSF57850">
    <property type="entry name" value="RING/U-box"/>
    <property type="match status" value="1"/>
</dbReference>
<dbReference type="PROSITE" id="PS50144">
    <property type="entry name" value="MATH"/>
    <property type="match status" value="1"/>
</dbReference>
<evidence type="ECO:0000259" key="10">
    <source>
        <dbReference type="PROSITE" id="PS50089"/>
    </source>
</evidence>
<dbReference type="InterPro" id="IPR008974">
    <property type="entry name" value="TRAF-like"/>
</dbReference>
<evidence type="ECO:0000256" key="5">
    <source>
        <dbReference type="ARBA" id="ARBA00022771"/>
    </source>
</evidence>
<evidence type="ECO:0000256" key="9">
    <source>
        <dbReference type="SAM" id="MobiDB-lite"/>
    </source>
</evidence>
<dbReference type="Proteomes" id="UP001163046">
    <property type="component" value="Unassembled WGS sequence"/>
</dbReference>
<dbReference type="CDD" id="cd00270">
    <property type="entry name" value="MATH_TRAF_C"/>
    <property type="match status" value="1"/>
</dbReference>
<dbReference type="InterPro" id="IPR012227">
    <property type="entry name" value="TNF_rcpt-assoc_TRAF_met"/>
</dbReference>
<evidence type="ECO:0000313" key="14">
    <source>
        <dbReference type="Proteomes" id="UP001163046"/>
    </source>
</evidence>
<dbReference type="Pfam" id="PF21355">
    <property type="entry name" value="TRAF-mep_MATH"/>
    <property type="match status" value="1"/>
</dbReference>
<protein>
    <recommendedName>
        <fullName evidence="15">TNF receptor-associated factor 4</fullName>
    </recommendedName>
</protein>